<evidence type="ECO:0000256" key="5">
    <source>
        <dbReference type="ARBA" id="ARBA00022801"/>
    </source>
</evidence>
<keyword evidence="7" id="KW-0961">Cell wall biogenesis/degradation</keyword>
<dbReference type="GO" id="GO:0004338">
    <property type="term" value="F:glucan exo-1,3-beta-glucosidase activity"/>
    <property type="evidence" value="ECO:0007669"/>
    <property type="project" value="UniProtKB-EC"/>
</dbReference>
<feature type="signal peptide" evidence="11">
    <location>
        <begin position="1"/>
        <end position="19"/>
    </location>
</feature>
<evidence type="ECO:0000313" key="13">
    <source>
        <dbReference type="EMBL" id="OTA30945.1"/>
    </source>
</evidence>
<comment type="subcellular location">
    <subcellularLocation>
        <location evidence="1">Secreted</location>
    </subcellularLocation>
</comment>
<proteinExistence type="inferred from homology"/>
<dbReference type="STRING" id="1157616.A0A1Z5T4J3"/>
<keyword evidence="14" id="KW-1185">Reference proteome</keyword>
<dbReference type="EC" id="3.2.1.58" evidence="9"/>
<dbReference type="EMBL" id="MUNK01000126">
    <property type="protein sequence ID" value="OTA30945.1"/>
    <property type="molecule type" value="Genomic_DNA"/>
</dbReference>
<keyword evidence="6 10" id="KW-0326">Glycosidase</keyword>
<evidence type="ECO:0000256" key="8">
    <source>
        <dbReference type="ARBA" id="ARBA00036824"/>
    </source>
</evidence>
<dbReference type="GO" id="GO:0009251">
    <property type="term" value="P:glucan catabolic process"/>
    <property type="evidence" value="ECO:0007669"/>
    <property type="project" value="TreeGrafter"/>
</dbReference>
<name>A0A1Z5T4J3_HORWE</name>
<dbReference type="VEuPathDB" id="FungiDB:BTJ68_10131"/>
<dbReference type="PANTHER" id="PTHR31297">
    <property type="entry name" value="GLUCAN ENDO-1,6-BETA-GLUCOSIDASE B"/>
    <property type="match status" value="1"/>
</dbReference>
<dbReference type="GO" id="GO:0071555">
    <property type="term" value="P:cell wall organization"/>
    <property type="evidence" value="ECO:0007669"/>
    <property type="project" value="UniProtKB-KW"/>
</dbReference>
<dbReference type="Pfam" id="PF00150">
    <property type="entry name" value="Cellulase"/>
    <property type="match status" value="1"/>
</dbReference>
<evidence type="ECO:0000256" key="9">
    <source>
        <dbReference type="ARBA" id="ARBA00038929"/>
    </source>
</evidence>
<evidence type="ECO:0000256" key="6">
    <source>
        <dbReference type="ARBA" id="ARBA00023295"/>
    </source>
</evidence>
<reference evidence="13 14" key="1">
    <citation type="submission" date="2017-01" db="EMBL/GenBank/DDBJ databases">
        <title>The recent genome duplication of the halophilic yeast Hortaea werneckii: insights from long-read sequencing.</title>
        <authorList>
            <person name="Sinha S."/>
            <person name="Flibotte S."/>
            <person name="Neira M."/>
            <person name="Lenassi M."/>
            <person name="Gostincar C."/>
            <person name="Stajich J.E."/>
            <person name="Nislow C.E."/>
        </authorList>
    </citation>
    <scope>NUCLEOTIDE SEQUENCE [LARGE SCALE GENOMIC DNA]</scope>
    <source>
        <strain evidence="13 14">EXF-2000</strain>
    </source>
</reference>
<dbReference type="PANTHER" id="PTHR31297:SF1">
    <property type="entry name" value="GLUCAN 1,3-BETA-GLUCOSIDASE I_II-RELATED"/>
    <property type="match status" value="1"/>
</dbReference>
<dbReference type="SUPFAM" id="SSF51445">
    <property type="entry name" value="(Trans)glycosidases"/>
    <property type="match status" value="1"/>
</dbReference>
<dbReference type="Proteomes" id="UP000194280">
    <property type="component" value="Unassembled WGS sequence"/>
</dbReference>
<evidence type="ECO:0000259" key="12">
    <source>
        <dbReference type="Pfam" id="PF00150"/>
    </source>
</evidence>
<dbReference type="InterPro" id="IPR017853">
    <property type="entry name" value="GH"/>
</dbReference>
<evidence type="ECO:0000256" key="2">
    <source>
        <dbReference type="ARBA" id="ARBA00005641"/>
    </source>
</evidence>
<keyword evidence="3" id="KW-0964">Secreted</keyword>
<dbReference type="OrthoDB" id="62120at2759"/>
<keyword evidence="4 11" id="KW-0732">Signal</keyword>
<dbReference type="GO" id="GO:0005576">
    <property type="term" value="C:extracellular region"/>
    <property type="evidence" value="ECO:0007669"/>
    <property type="project" value="UniProtKB-SubCell"/>
</dbReference>
<comment type="similarity">
    <text evidence="2 10">Belongs to the glycosyl hydrolase 5 (cellulase A) family.</text>
</comment>
<comment type="caution">
    <text evidence="13">The sequence shown here is derived from an EMBL/GenBank/DDBJ whole genome shotgun (WGS) entry which is preliminary data.</text>
</comment>
<gene>
    <name evidence="13" type="ORF">BTJ68_10131</name>
</gene>
<evidence type="ECO:0000256" key="11">
    <source>
        <dbReference type="SAM" id="SignalP"/>
    </source>
</evidence>
<sequence length="464" mass="51316">MPAFGLLSVLAATAALISSNSNAHVAAIPRHNGYQHGRPGWGHNHAHYGTASGSYPSVAPTGTGTAPLSTGTATPGNVSYDFPETIRGVNLGGWLILEKWMNSSLFDGTDASDQYTFDQTSDAAAKLQNHWDTYICEDDFRQIAALGINTVRIPIGYWAYDPDSSPYLTGADKYMEKALDWARKYDLKVLVDLHGSPGSQNGFDNSGKSGEVDWQSGDNMRKSISILEIMAKKYGSMDYADVVWGLELVNEPLSWNPNNFTLNKEWAQEATDAVRAKAANKNLMVIMHDSFVNPKQWIQTGEALNGNATAETARFGMDRHLYQNQEDSDSELNQDQHIEKACKWANTDLLGRDNKLPVIVGEFSAATNICAYPDYTTSAGDSCTVEGCQCSCNVWIEHWDQPLVQATRKFVEAQLDAFERGSKGWFMWSWKGPGAWGLQNAAKYGLIGEKVTDRKYPDQCHNYF</sequence>
<dbReference type="AlphaFoldDB" id="A0A1Z5T4J3"/>
<dbReference type="InParanoid" id="A0A1Z5T4J3"/>
<accession>A0A1Z5T4J3</accession>
<evidence type="ECO:0000256" key="3">
    <source>
        <dbReference type="ARBA" id="ARBA00022525"/>
    </source>
</evidence>
<dbReference type="GO" id="GO:0009986">
    <property type="term" value="C:cell surface"/>
    <property type="evidence" value="ECO:0007669"/>
    <property type="project" value="TreeGrafter"/>
</dbReference>
<feature type="chain" id="PRO_5013074598" description="glucan 1,3-beta-glucosidase" evidence="11">
    <location>
        <begin position="20"/>
        <end position="464"/>
    </location>
</feature>
<keyword evidence="5 10" id="KW-0378">Hydrolase</keyword>
<evidence type="ECO:0000256" key="7">
    <source>
        <dbReference type="ARBA" id="ARBA00023316"/>
    </source>
</evidence>
<protein>
    <recommendedName>
        <fullName evidence="9">glucan 1,3-beta-glucosidase</fullName>
        <ecNumber evidence="9">3.2.1.58</ecNumber>
    </recommendedName>
</protein>
<dbReference type="InterPro" id="IPR001547">
    <property type="entry name" value="Glyco_hydro_5"/>
</dbReference>
<evidence type="ECO:0000256" key="10">
    <source>
        <dbReference type="RuleBase" id="RU361153"/>
    </source>
</evidence>
<evidence type="ECO:0000256" key="4">
    <source>
        <dbReference type="ARBA" id="ARBA00022729"/>
    </source>
</evidence>
<dbReference type="Gene3D" id="3.20.20.80">
    <property type="entry name" value="Glycosidases"/>
    <property type="match status" value="1"/>
</dbReference>
<evidence type="ECO:0000313" key="14">
    <source>
        <dbReference type="Proteomes" id="UP000194280"/>
    </source>
</evidence>
<dbReference type="InterPro" id="IPR050386">
    <property type="entry name" value="Glycosyl_hydrolase_5"/>
</dbReference>
<evidence type="ECO:0000256" key="1">
    <source>
        <dbReference type="ARBA" id="ARBA00004613"/>
    </source>
</evidence>
<comment type="catalytic activity">
    <reaction evidence="8">
        <text>Successive hydrolysis of beta-D-glucose units from the non-reducing ends of (1-&gt;3)-beta-D-glucans, releasing alpha-glucose.</text>
        <dbReference type="EC" id="3.2.1.58"/>
    </reaction>
</comment>
<organism evidence="13 14">
    <name type="scientific">Hortaea werneckii EXF-2000</name>
    <dbReference type="NCBI Taxonomy" id="1157616"/>
    <lineage>
        <taxon>Eukaryota</taxon>
        <taxon>Fungi</taxon>
        <taxon>Dikarya</taxon>
        <taxon>Ascomycota</taxon>
        <taxon>Pezizomycotina</taxon>
        <taxon>Dothideomycetes</taxon>
        <taxon>Dothideomycetidae</taxon>
        <taxon>Mycosphaerellales</taxon>
        <taxon>Teratosphaeriaceae</taxon>
        <taxon>Hortaea</taxon>
    </lineage>
</organism>
<feature type="domain" description="Glycoside hydrolase family 5" evidence="12">
    <location>
        <begin position="126"/>
        <end position="367"/>
    </location>
</feature>